<feature type="chain" id="PRO_5035425177" evidence="1">
    <location>
        <begin position="25"/>
        <end position="145"/>
    </location>
</feature>
<dbReference type="Proteomes" id="UP000801492">
    <property type="component" value="Unassembled WGS sequence"/>
</dbReference>
<evidence type="ECO:0000313" key="2">
    <source>
        <dbReference type="EMBL" id="KAF2906130.1"/>
    </source>
</evidence>
<dbReference type="SMART" id="SM00708">
    <property type="entry name" value="PhBP"/>
    <property type="match status" value="1"/>
</dbReference>
<accession>A0A8K0DTD3</accession>
<dbReference type="AlphaFoldDB" id="A0A8K0DTD3"/>
<dbReference type="GO" id="GO:0005549">
    <property type="term" value="F:odorant binding"/>
    <property type="evidence" value="ECO:0007669"/>
    <property type="project" value="InterPro"/>
</dbReference>
<dbReference type="InterPro" id="IPR006170">
    <property type="entry name" value="PBP/GOBP"/>
</dbReference>
<proteinExistence type="predicted"/>
<dbReference type="Pfam" id="PF01395">
    <property type="entry name" value="PBP_GOBP"/>
    <property type="match status" value="1"/>
</dbReference>
<dbReference type="Gene3D" id="1.10.238.20">
    <property type="entry name" value="Pheromone/general odorant binding protein domain"/>
    <property type="match status" value="1"/>
</dbReference>
<keyword evidence="3" id="KW-1185">Reference proteome</keyword>
<feature type="signal peptide" evidence="1">
    <location>
        <begin position="1"/>
        <end position="24"/>
    </location>
</feature>
<evidence type="ECO:0000256" key="1">
    <source>
        <dbReference type="SAM" id="SignalP"/>
    </source>
</evidence>
<name>A0A8K0DTD3_IGNLU</name>
<gene>
    <name evidence="2" type="ORF">ILUMI_00046</name>
</gene>
<keyword evidence="1" id="KW-0732">Signal</keyword>
<sequence length="145" mass="16156">MMKTFSVVVISLCLLHNLITQASSEVQLDEDEQSCVVATEISEDIVVEAKETNTVFADDPKYKEFLACLWKRTGYQNEDGQINWENIGEVLKKDYAEAVVKEIIQKCDKIEGKTDGDEVALVLECLDSHAPSHHHVSGFFGGSGY</sequence>
<evidence type="ECO:0000313" key="3">
    <source>
        <dbReference type="Proteomes" id="UP000801492"/>
    </source>
</evidence>
<dbReference type="CDD" id="cd23992">
    <property type="entry name" value="PBP_GOBP"/>
    <property type="match status" value="1"/>
</dbReference>
<dbReference type="InterPro" id="IPR036728">
    <property type="entry name" value="PBP_GOBP_sf"/>
</dbReference>
<comment type="caution">
    <text evidence="2">The sequence shown here is derived from an EMBL/GenBank/DDBJ whole genome shotgun (WGS) entry which is preliminary data.</text>
</comment>
<dbReference type="EMBL" id="VTPC01000015">
    <property type="protein sequence ID" value="KAF2906130.1"/>
    <property type="molecule type" value="Genomic_DNA"/>
</dbReference>
<organism evidence="2 3">
    <name type="scientific">Ignelater luminosus</name>
    <name type="common">Cucubano</name>
    <name type="synonym">Pyrophorus luminosus</name>
    <dbReference type="NCBI Taxonomy" id="2038154"/>
    <lineage>
        <taxon>Eukaryota</taxon>
        <taxon>Metazoa</taxon>
        <taxon>Ecdysozoa</taxon>
        <taxon>Arthropoda</taxon>
        <taxon>Hexapoda</taxon>
        <taxon>Insecta</taxon>
        <taxon>Pterygota</taxon>
        <taxon>Neoptera</taxon>
        <taxon>Endopterygota</taxon>
        <taxon>Coleoptera</taxon>
        <taxon>Polyphaga</taxon>
        <taxon>Elateriformia</taxon>
        <taxon>Elateroidea</taxon>
        <taxon>Elateridae</taxon>
        <taxon>Agrypninae</taxon>
        <taxon>Pyrophorini</taxon>
        <taxon>Ignelater</taxon>
    </lineage>
</organism>
<dbReference type="OrthoDB" id="8194670at2759"/>
<reference evidence="2" key="1">
    <citation type="submission" date="2019-08" db="EMBL/GenBank/DDBJ databases">
        <title>The genome of the North American firefly Photinus pyralis.</title>
        <authorList>
            <consortium name="Photinus pyralis genome working group"/>
            <person name="Fallon T.R."/>
            <person name="Sander Lower S.E."/>
            <person name="Weng J.-K."/>
        </authorList>
    </citation>
    <scope>NUCLEOTIDE SEQUENCE</scope>
    <source>
        <strain evidence="2">TRF0915ILg1</strain>
        <tissue evidence="2">Whole body</tissue>
    </source>
</reference>
<protein>
    <submittedName>
        <fullName evidence="2">Uncharacterized protein</fullName>
    </submittedName>
</protein>
<dbReference type="SUPFAM" id="SSF47565">
    <property type="entry name" value="Insect pheromone/odorant-binding proteins"/>
    <property type="match status" value="1"/>
</dbReference>